<evidence type="ECO:0000313" key="3">
    <source>
        <dbReference type="EMBL" id="KGF14963.1"/>
    </source>
</evidence>
<evidence type="ECO:0000313" key="4">
    <source>
        <dbReference type="Proteomes" id="UP000029548"/>
    </source>
</evidence>
<dbReference type="PANTHER" id="PTHR30399">
    <property type="entry name" value="UNCHARACTERIZED PROTEIN YGJP"/>
    <property type="match status" value="1"/>
</dbReference>
<dbReference type="RefSeq" id="WP_035123916.1">
    <property type="nucleotide sequence ID" value="NZ_JRNE01000087.1"/>
</dbReference>
<sequence>MDRTRPNRDRPDYGPDVDVRRSKRRRRTVSARAEGSRIVVMIPDDLPEAEERRQVADIVDRVRRKVGNNLDDAALDKRARHLARTVLEGRPRIESIKWVRNMSRRWASVTGDPGRIRVSHRLADVPAYVLDDVIVHELVHTFIDDGHSDEFWEWASKAPHHERARGYLEAYQRWGVRS</sequence>
<dbReference type="Gene3D" id="3.30.2010.10">
    <property type="entry name" value="Metalloproteases ('zincins'), catalytic domain"/>
    <property type="match status" value="1"/>
</dbReference>
<dbReference type="PANTHER" id="PTHR30399:SF1">
    <property type="entry name" value="UTP PYROPHOSPHATASE"/>
    <property type="match status" value="1"/>
</dbReference>
<protein>
    <submittedName>
        <fullName evidence="3">Metal-dependent hydrolase</fullName>
    </submittedName>
</protein>
<keyword evidence="3" id="KW-0378">Hydrolase</keyword>
<dbReference type="Proteomes" id="UP000029548">
    <property type="component" value="Unassembled WGS sequence"/>
</dbReference>
<dbReference type="AlphaFoldDB" id="A0A095XY50"/>
<feature type="compositionally biased region" description="Basic and acidic residues" evidence="1">
    <location>
        <begin position="1"/>
        <end position="20"/>
    </location>
</feature>
<dbReference type="Pfam" id="PF01863">
    <property type="entry name" value="YgjP-like"/>
    <property type="match status" value="1"/>
</dbReference>
<feature type="region of interest" description="Disordered" evidence="1">
    <location>
        <begin position="1"/>
        <end position="30"/>
    </location>
</feature>
<feature type="domain" description="YgjP-like metallopeptidase" evidence="2">
    <location>
        <begin position="94"/>
        <end position="168"/>
    </location>
</feature>
<reference evidence="3 4" key="1">
    <citation type="submission" date="2014-07" db="EMBL/GenBank/DDBJ databases">
        <authorList>
            <person name="McCorrison J."/>
            <person name="Sanka R."/>
            <person name="Torralba M."/>
            <person name="Gillis M."/>
            <person name="Haft D.H."/>
            <person name="Methe B."/>
            <person name="Sutton G."/>
            <person name="Nelson K.E."/>
        </authorList>
    </citation>
    <scope>NUCLEOTIDE SEQUENCE [LARGE SCALE GENOMIC DNA]</scope>
    <source>
        <strain evidence="3 4">DNF00450</strain>
    </source>
</reference>
<dbReference type="InterPro" id="IPR053136">
    <property type="entry name" value="UTP_pyrophosphatase-like"/>
</dbReference>
<gene>
    <name evidence="3" type="ORF">HMPREF1650_12745</name>
</gene>
<organism evidence="3 4">
    <name type="scientific">Corynebacterium freneyi DNF00450</name>
    <dbReference type="NCBI Taxonomy" id="1287475"/>
    <lineage>
        <taxon>Bacteria</taxon>
        <taxon>Bacillati</taxon>
        <taxon>Actinomycetota</taxon>
        <taxon>Actinomycetes</taxon>
        <taxon>Mycobacteriales</taxon>
        <taxon>Corynebacteriaceae</taxon>
        <taxon>Corynebacterium</taxon>
    </lineage>
</organism>
<comment type="caution">
    <text evidence="3">The sequence shown here is derived from an EMBL/GenBank/DDBJ whole genome shotgun (WGS) entry which is preliminary data.</text>
</comment>
<proteinExistence type="predicted"/>
<evidence type="ECO:0000256" key="1">
    <source>
        <dbReference type="SAM" id="MobiDB-lite"/>
    </source>
</evidence>
<dbReference type="InterPro" id="IPR002725">
    <property type="entry name" value="YgjP-like_metallopeptidase"/>
</dbReference>
<dbReference type="eggNOG" id="COG1451">
    <property type="taxonomic scope" value="Bacteria"/>
</dbReference>
<evidence type="ECO:0000259" key="2">
    <source>
        <dbReference type="Pfam" id="PF01863"/>
    </source>
</evidence>
<accession>A0A095XY50</accession>
<dbReference type="EMBL" id="JRNE01000087">
    <property type="protein sequence ID" value="KGF14963.1"/>
    <property type="molecule type" value="Genomic_DNA"/>
</dbReference>
<dbReference type="GO" id="GO:0016787">
    <property type="term" value="F:hydrolase activity"/>
    <property type="evidence" value="ECO:0007669"/>
    <property type="project" value="UniProtKB-KW"/>
</dbReference>
<name>A0A095XY50_9CORY</name>